<keyword evidence="2 4" id="KW-0479">Metal-binding</keyword>
<keyword evidence="7" id="KW-1185">Reference proteome</keyword>
<sequence length="460" mass="48678">MVARDTAPDPAERLPGGAATVLNAAGATAFSLPSATLPFERGFDFRVGDGVFRRLWVSAPASVTSSDGLGPLYNARGCQSCHLRDGRGRPPEAGEAASSLLIRLSILPRGPAEEALLAAQRVPAIGDPTYGLQLQTFGIQGHPAEGQVVIDWTEEAVHLAGGEVARLRRPAFRIENPGYGPFAPGLMISPRIAPPMIGLGLLEAIPEAEILAGADPDDRDGDGISGRAARVWSNAVGRMMLGRFGWKALAPTMADQVADAFAADMGLSTRLHRGGFGECTEAQTACRAAIDGADPREGVEVTDRLFDLVVHYARNLAVPARGADADAAQARQGRALFRDAGCSACHRPGFTTGALPDRPEHSGQRIWPYSDLLLHDMGEGLADRRPEGAASGTEWRTPPLWGIGRTRAVSGHTQFLHDGRARTLLEAILWHGGEAQRARDAVAAMAPADRAALIAFLESL</sequence>
<dbReference type="Proteomes" id="UP001196870">
    <property type="component" value="Unassembled WGS sequence"/>
</dbReference>
<dbReference type="PIRSF" id="PIRSF028099">
    <property type="entry name" value="DUF1111"/>
    <property type="match status" value="1"/>
</dbReference>
<evidence type="ECO:0000313" key="6">
    <source>
        <dbReference type="EMBL" id="MBR0666914.1"/>
    </source>
</evidence>
<comment type="caution">
    <text evidence="6">The sequence shown here is derived from an EMBL/GenBank/DDBJ whole genome shotgun (WGS) entry which is preliminary data.</text>
</comment>
<keyword evidence="1 4" id="KW-0349">Heme</keyword>
<feature type="domain" description="Cytochrome c" evidence="5">
    <location>
        <begin position="43"/>
        <end position="157"/>
    </location>
</feature>
<evidence type="ECO:0000259" key="5">
    <source>
        <dbReference type="PROSITE" id="PS51007"/>
    </source>
</evidence>
<gene>
    <name evidence="6" type="ORF">GXW71_21315</name>
</gene>
<dbReference type="PANTHER" id="PTHR30600">
    <property type="entry name" value="CYTOCHROME C PEROXIDASE-RELATED"/>
    <property type="match status" value="1"/>
</dbReference>
<dbReference type="SUPFAM" id="SSF46626">
    <property type="entry name" value="Cytochrome c"/>
    <property type="match status" value="1"/>
</dbReference>
<evidence type="ECO:0000256" key="4">
    <source>
        <dbReference type="PROSITE-ProRule" id="PRU00433"/>
    </source>
</evidence>
<protein>
    <submittedName>
        <fullName evidence="6">C-type cytochrome</fullName>
    </submittedName>
</protein>
<accession>A0ABS5F2V4</accession>
<dbReference type="InterPro" id="IPR010538">
    <property type="entry name" value="DHOR"/>
</dbReference>
<dbReference type="EMBL" id="JAAGBB010000027">
    <property type="protein sequence ID" value="MBR0666914.1"/>
    <property type="molecule type" value="Genomic_DNA"/>
</dbReference>
<dbReference type="InterPro" id="IPR036909">
    <property type="entry name" value="Cyt_c-like_dom_sf"/>
</dbReference>
<evidence type="ECO:0000256" key="2">
    <source>
        <dbReference type="ARBA" id="ARBA00022723"/>
    </source>
</evidence>
<evidence type="ECO:0000256" key="1">
    <source>
        <dbReference type="ARBA" id="ARBA00022617"/>
    </source>
</evidence>
<dbReference type="PANTHER" id="PTHR30600:SF4">
    <property type="entry name" value="CYTOCHROME C DOMAIN-CONTAINING PROTEIN"/>
    <property type="match status" value="1"/>
</dbReference>
<dbReference type="PROSITE" id="PS51007">
    <property type="entry name" value="CYTC"/>
    <property type="match status" value="2"/>
</dbReference>
<evidence type="ECO:0000256" key="3">
    <source>
        <dbReference type="ARBA" id="ARBA00023004"/>
    </source>
</evidence>
<organism evidence="6 7">
    <name type="scientific">Plastoroseomonas hellenica</name>
    <dbReference type="NCBI Taxonomy" id="2687306"/>
    <lineage>
        <taxon>Bacteria</taxon>
        <taxon>Pseudomonadati</taxon>
        <taxon>Pseudomonadota</taxon>
        <taxon>Alphaproteobacteria</taxon>
        <taxon>Acetobacterales</taxon>
        <taxon>Acetobacteraceae</taxon>
        <taxon>Plastoroseomonas</taxon>
    </lineage>
</organism>
<proteinExistence type="predicted"/>
<reference evidence="7" key="1">
    <citation type="journal article" date="2021" name="Syst. Appl. Microbiol.">
        <title>Roseomonas hellenica sp. nov., isolated from roots of wild-growing Alkanna tinctoria.</title>
        <authorList>
            <person name="Rat A."/>
            <person name="Naranjo H.D."/>
            <person name="Lebbe L."/>
            <person name="Cnockaert M."/>
            <person name="Krigas N."/>
            <person name="Grigoriadou K."/>
            <person name="Maloupa E."/>
            <person name="Willems A."/>
        </authorList>
    </citation>
    <scope>NUCLEOTIDE SEQUENCE [LARGE SCALE GENOMIC DNA]</scope>
    <source>
        <strain evidence="7">LMG 31523</strain>
    </source>
</reference>
<dbReference type="Pfam" id="PF06537">
    <property type="entry name" value="DHOR"/>
    <property type="match status" value="1"/>
</dbReference>
<dbReference type="InterPro" id="IPR009056">
    <property type="entry name" value="Cyt_c-like_dom"/>
</dbReference>
<dbReference type="InterPro" id="IPR051395">
    <property type="entry name" value="Cytochrome_c_Peroxidase/MauG"/>
</dbReference>
<feature type="domain" description="Cytochrome c" evidence="5">
    <location>
        <begin position="328"/>
        <end position="460"/>
    </location>
</feature>
<keyword evidence="3 4" id="KW-0408">Iron</keyword>
<evidence type="ECO:0000313" key="7">
    <source>
        <dbReference type="Proteomes" id="UP001196870"/>
    </source>
</evidence>
<name>A0ABS5F2V4_9PROT</name>
<dbReference type="Gene3D" id="1.10.760.10">
    <property type="entry name" value="Cytochrome c-like domain"/>
    <property type="match status" value="1"/>
</dbReference>